<sequence>MFQTQTLQVSLIAVGPLTNVALAIKMDPTFSTKLKHLYIMGGNMEGTEKARFTKKITEHVEKYTKVKQGDKEVHTQTAFVSCDSFAVAVAIDESVVTEYMQCNVNVELQGALTRGTWSWIHSAFRKNKIEPLL</sequence>
<keyword evidence="4" id="KW-1185">Reference proteome</keyword>
<name>A0A401SBI8_CHIPU</name>
<reference evidence="3 4" key="1">
    <citation type="journal article" date="2018" name="Nat. Ecol. Evol.">
        <title>Shark genomes provide insights into elasmobranch evolution and the origin of vertebrates.</title>
        <authorList>
            <person name="Hara Y"/>
            <person name="Yamaguchi K"/>
            <person name="Onimaru K"/>
            <person name="Kadota M"/>
            <person name="Koyanagi M"/>
            <person name="Keeley SD"/>
            <person name="Tatsumi K"/>
            <person name="Tanaka K"/>
            <person name="Motone F"/>
            <person name="Kageyama Y"/>
            <person name="Nozu R"/>
            <person name="Adachi N"/>
            <person name="Nishimura O"/>
            <person name="Nakagawa R"/>
            <person name="Tanegashima C"/>
            <person name="Kiyatake I"/>
            <person name="Matsumoto R"/>
            <person name="Murakumo K"/>
            <person name="Nishida K"/>
            <person name="Terakita A"/>
            <person name="Kuratani S"/>
            <person name="Sato K"/>
            <person name="Hyodo S Kuraku.S."/>
        </authorList>
    </citation>
    <scope>NUCLEOTIDE SEQUENCE [LARGE SCALE GENOMIC DNA]</scope>
</reference>
<dbReference type="AlphaFoldDB" id="A0A401SBI8"/>
<dbReference type="InterPro" id="IPR001910">
    <property type="entry name" value="Inosine/uridine_hydrolase_dom"/>
</dbReference>
<protein>
    <recommendedName>
        <fullName evidence="2">Inosine/uridine-preferring nucleoside hydrolase domain-containing protein</fullName>
    </recommendedName>
</protein>
<dbReference type="Proteomes" id="UP000287033">
    <property type="component" value="Unassembled WGS sequence"/>
</dbReference>
<accession>A0A401SBI8</accession>
<dbReference type="PANTHER" id="PTHR46190:SF1">
    <property type="entry name" value="SI:CH211-201H21.5"/>
    <property type="match status" value="1"/>
</dbReference>
<dbReference type="Gene3D" id="3.90.245.10">
    <property type="entry name" value="Ribonucleoside hydrolase-like"/>
    <property type="match status" value="2"/>
</dbReference>
<dbReference type="OrthoDB" id="432381at2759"/>
<dbReference type="EMBL" id="BEZZ01000176">
    <property type="protein sequence ID" value="GCC27767.1"/>
    <property type="molecule type" value="Genomic_DNA"/>
</dbReference>
<proteinExistence type="inferred from homology"/>
<dbReference type="SUPFAM" id="SSF53590">
    <property type="entry name" value="Nucleoside hydrolase"/>
    <property type="match status" value="1"/>
</dbReference>
<dbReference type="PANTHER" id="PTHR46190">
    <property type="entry name" value="SI:CH211-201H21.5-RELATED"/>
    <property type="match status" value="1"/>
</dbReference>
<evidence type="ECO:0000259" key="2">
    <source>
        <dbReference type="Pfam" id="PF01156"/>
    </source>
</evidence>
<dbReference type="GO" id="GO:0016799">
    <property type="term" value="F:hydrolase activity, hydrolyzing N-glycosyl compounds"/>
    <property type="evidence" value="ECO:0007669"/>
    <property type="project" value="InterPro"/>
</dbReference>
<comment type="caution">
    <text evidence="3">The sequence shown here is derived from an EMBL/GenBank/DDBJ whole genome shotgun (WGS) entry which is preliminary data.</text>
</comment>
<dbReference type="Pfam" id="PF01156">
    <property type="entry name" value="IU_nuc_hydro"/>
    <property type="match status" value="1"/>
</dbReference>
<evidence type="ECO:0000256" key="1">
    <source>
        <dbReference type="ARBA" id="ARBA00009176"/>
    </source>
</evidence>
<evidence type="ECO:0000313" key="3">
    <source>
        <dbReference type="EMBL" id="GCC27767.1"/>
    </source>
</evidence>
<dbReference type="InterPro" id="IPR036452">
    <property type="entry name" value="Ribo_hydro-like"/>
</dbReference>
<evidence type="ECO:0000313" key="4">
    <source>
        <dbReference type="Proteomes" id="UP000287033"/>
    </source>
</evidence>
<gene>
    <name evidence="3" type="ORF">chiPu_0006193</name>
</gene>
<comment type="similarity">
    <text evidence="1">Belongs to the IUNH family.</text>
</comment>
<dbReference type="InterPro" id="IPR052775">
    <property type="entry name" value="IUN_hydrolase"/>
</dbReference>
<feature type="domain" description="Inosine/uridine-preferring nucleoside hydrolase" evidence="2">
    <location>
        <begin position="8"/>
        <end position="45"/>
    </location>
</feature>
<dbReference type="STRING" id="137246.A0A401SBI8"/>
<organism evidence="3 4">
    <name type="scientific">Chiloscyllium punctatum</name>
    <name type="common">Brownbanded bambooshark</name>
    <name type="synonym">Hemiscyllium punctatum</name>
    <dbReference type="NCBI Taxonomy" id="137246"/>
    <lineage>
        <taxon>Eukaryota</taxon>
        <taxon>Metazoa</taxon>
        <taxon>Chordata</taxon>
        <taxon>Craniata</taxon>
        <taxon>Vertebrata</taxon>
        <taxon>Chondrichthyes</taxon>
        <taxon>Elasmobranchii</taxon>
        <taxon>Galeomorphii</taxon>
        <taxon>Galeoidea</taxon>
        <taxon>Orectolobiformes</taxon>
        <taxon>Hemiscylliidae</taxon>
        <taxon>Chiloscyllium</taxon>
    </lineage>
</organism>